<protein>
    <submittedName>
        <fullName evidence="4">Coiled-coil domain-containing protein 129-like</fullName>
    </submittedName>
</protein>
<evidence type="ECO:0000259" key="2">
    <source>
        <dbReference type="SMART" id="SM01257"/>
    </source>
</evidence>
<organism evidence="3 4">
    <name type="scientific">Notothenia coriiceps</name>
    <name type="common">black rockcod</name>
    <dbReference type="NCBI Taxonomy" id="8208"/>
    <lineage>
        <taxon>Eukaryota</taxon>
        <taxon>Metazoa</taxon>
        <taxon>Chordata</taxon>
        <taxon>Craniata</taxon>
        <taxon>Vertebrata</taxon>
        <taxon>Euteleostomi</taxon>
        <taxon>Actinopterygii</taxon>
        <taxon>Neopterygii</taxon>
        <taxon>Teleostei</taxon>
        <taxon>Neoteleostei</taxon>
        <taxon>Acanthomorphata</taxon>
        <taxon>Eupercaria</taxon>
        <taxon>Perciformes</taxon>
        <taxon>Notothenioidei</taxon>
        <taxon>Nototheniidae</taxon>
        <taxon>Notothenia</taxon>
    </lineage>
</organism>
<reference evidence="4" key="1">
    <citation type="submission" date="2025-08" db="UniProtKB">
        <authorList>
            <consortium name="RefSeq"/>
        </authorList>
    </citation>
    <scope>IDENTIFICATION</scope>
    <source>
        <tissue evidence="4">Muscle</tissue>
    </source>
</reference>
<accession>A0A6I9N7Q3</accession>
<dbReference type="Proteomes" id="UP000504611">
    <property type="component" value="Unplaced"/>
</dbReference>
<dbReference type="PANTHER" id="PTHR17469">
    <property type="entry name" value="SPERM SPECIFIC ANTIGEN 2-RELATED"/>
    <property type="match status" value="1"/>
</dbReference>
<dbReference type="GeneID" id="104946282"/>
<gene>
    <name evidence="4" type="primary">LOC104946282</name>
</gene>
<evidence type="ECO:0000313" key="3">
    <source>
        <dbReference type="Proteomes" id="UP000504611"/>
    </source>
</evidence>
<proteinExistence type="predicted"/>
<dbReference type="Pfam" id="PF14722">
    <property type="entry name" value="KRAP_IP3R_bind"/>
    <property type="match status" value="1"/>
</dbReference>
<feature type="compositionally biased region" description="Polar residues" evidence="1">
    <location>
        <begin position="121"/>
        <end position="134"/>
    </location>
</feature>
<keyword evidence="3" id="KW-1185">Reference proteome</keyword>
<feature type="compositionally biased region" description="Basic and acidic residues" evidence="1">
    <location>
        <begin position="224"/>
        <end position="235"/>
    </location>
</feature>
<dbReference type="KEGG" id="ncc:104946282"/>
<evidence type="ECO:0000313" key="4">
    <source>
        <dbReference type="RefSeq" id="XP_010770371.1"/>
    </source>
</evidence>
<dbReference type="GO" id="GO:0005102">
    <property type="term" value="F:signaling receptor binding"/>
    <property type="evidence" value="ECO:0007669"/>
    <property type="project" value="InterPro"/>
</dbReference>
<dbReference type="OrthoDB" id="6088188at2759"/>
<dbReference type="AlphaFoldDB" id="A0A6I9N7Q3"/>
<dbReference type="RefSeq" id="XP_010770371.1">
    <property type="nucleotide sequence ID" value="XM_010772069.1"/>
</dbReference>
<name>A0A6I9N7Q3_9TELE</name>
<feature type="domain" description="ITPR-interacting" evidence="2">
    <location>
        <begin position="1"/>
        <end position="122"/>
    </location>
</feature>
<sequence length="255" mass="27790">MDVLNLWNDDPEEVLLEMGFGCDEPDLSGRIPARFINYQSQAKGINLHVFLEAQQNRLDLENPDVSNRFRQLEVLQQVTTAFSSLAGPSSPLRAPLGKALTPEAREKRRHVGMLFRRASKKSLSQIHSQKSLDLTTPAADPPEAMQPPSSLGDKKPALKRAKPGLLETVCLSPLVEEQGPGPDPNMAAFTVQGGALRHGPLTEGQPRPPANTLLRKRSTGPARESFEMEEIHSFDESSATGSYTGGSEHLGKVVP</sequence>
<dbReference type="InterPro" id="IPR029325">
    <property type="entry name" value="ITPR-bd"/>
</dbReference>
<dbReference type="InterPro" id="IPR043444">
    <property type="entry name" value="TESPA1-like"/>
</dbReference>
<dbReference type="PANTHER" id="PTHR17469:SF14">
    <property type="entry name" value="PROTEIN ITPRID1"/>
    <property type="match status" value="1"/>
</dbReference>
<evidence type="ECO:0000256" key="1">
    <source>
        <dbReference type="SAM" id="MobiDB-lite"/>
    </source>
</evidence>
<feature type="region of interest" description="Disordered" evidence="1">
    <location>
        <begin position="197"/>
        <end position="255"/>
    </location>
</feature>
<feature type="region of interest" description="Disordered" evidence="1">
    <location>
        <begin position="118"/>
        <end position="157"/>
    </location>
</feature>
<dbReference type="SMART" id="SM01257">
    <property type="entry name" value="KRAP_IP3R_bind"/>
    <property type="match status" value="1"/>
</dbReference>